<gene>
    <name evidence="2" type="ORF">B0T14DRAFT_82278</name>
</gene>
<name>A0AA40CDV4_9PEZI</name>
<organism evidence="2 3">
    <name type="scientific">Immersiella caudata</name>
    <dbReference type="NCBI Taxonomy" id="314043"/>
    <lineage>
        <taxon>Eukaryota</taxon>
        <taxon>Fungi</taxon>
        <taxon>Dikarya</taxon>
        <taxon>Ascomycota</taxon>
        <taxon>Pezizomycotina</taxon>
        <taxon>Sordariomycetes</taxon>
        <taxon>Sordariomycetidae</taxon>
        <taxon>Sordariales</taxon>
        <taxon>Lasiosphaeriaceae</taxon>
        <taxon>Immersiella</taxon>
    </lineage>
</organism>
<keyword evidence="1" id="KW-0812">Transmembrane</keyword>
<keyword evidence="1" id="KW-0472">Membrane</keyword>
<dbReference type="EMBL" id="JAULSU010000001">
    <property type="protein sequence ID" value="KAK0633788.1"/>
    <property type="molecule type" value="Genomic_DNA"/>
</dbReference>
<dbReference type="Proteomes" id="UP001175000">
    <property type="component" value="Unassembled WGS sequence"/>
</dbReference>
<accession>A0AA40CDV4</accession>
<evidence type="ECO:0000313" key="3">
    <source>
        <dbReference type="Proteomes" id="UP001175000"/>
    </source>
</evidence>
<proteinExistence type="predicted"/>
<evidence type="ECO:0000256" key="1">
    <source>
        <dbReference type="SAM" id="Phobius"/>
    </source>
</evidence>
<keyword evidence="3" id="KW-1185">Reference proteome</keyword>
<protein>
    <submittedName>
        <fullName evidence="2">Uncharacterized protein</fullName>
    </submittedName>
</protein>
<keyword evidence="1" id="KW-1133">Transmembrane helix</keyword>
<sequence>MSQISGGAGSLASALWFVAMSLLGVCGHKRGMLPLHPLSSSVPSTPNPTSPRSFSTSTYLAVDKRHPIRELRAHPRLVPPVKHPTPRDREFKALSSSVLCSDVVQTFLSAFQTLVQTLVASTTCTFLGSTFRPAAPRRACELATGLLVIG</sequence>
<comment type="caution">
    <text evidence="2">The sequence shown here is derived from an EMBL/GenBank/DDBJ whole genome shotgun (WGS) entry which is preliminary data.</text>
</comment>
<dbReference type="AlphaFoldDB" id="A0AA40CDV4"/>
<reference evidence="2" key="1">
    <citation type="submission" date="2023-06" db="EMBL/GenBank/DDBJ databases">
        <title>Genome-scale phylogeny and comparative genomics of the fungal order Sordariales.</title>
        <authorList>
            <consortium name="Lawrence Berkeley National Laboratory"/>
            <person name="Hensen N."/>
            <person name="Bonometti L."/>
            <person name="Westerberg I."/>
            <person name="Brannstrom I.O."/>
            <person name="Guillou S."/>
            <person name="Cros-Aarteil S."/>
            <person name="Calhoun S."/>
            <person name="Haridas S."/>
            <person name="Kuo A."/>
            <person name="Mondo S."/>
            <person name="Pangilinan J."/>
            <person name="Riley R."/>
            <person name="Labutti K."/>
            <person name="Andreopoulos B."/>
            <person name="Lipzen A."/>
            <person name="Chen C."/>
            <person name="Yanf M."/>
            <person name="Daum C."/>
            <person name="Ng V."/>
            <person name="Clum A."/>
            <person name="Steindorff A."/>
            <person name="Ohm R."/>
            <person name="Martin F."/>
            <person name="Silar P."/>
            <person name="Natvig D."/>
            <person name="Lalanne C."/>
            <person name="Gautier V."/>
            <person name="Ament-Velasquez S.L."/>
            <person name="Kruys A."/>
            <person name="Hutchinson M.I."/>
            <person name="Powell A.J."/>
            <person name="Barry K."/>
            <person name="Miller A.N."/>
            <person name="Grigoriev I.V."/>
            <person name="Debuchy R."/>
            <person name="Gladieux P."/>
            <person name="Thoren M.H."/>
            <person name="Johannesson H."/>
        </authorList>
    </citation>
    <scope>NUCLEOTIDE SEQUENCE</scope>
    <source>
        <strain evidence="2">CBS 606.72</strain>
    </source>
</reference>
<evidence type="ECO:0000313" key="2">
    <source>
        <dbReference type="EMBL" id="KAK0633788.1"/>
    </source>
</evidence>
<feature type="transmembrane region" description="Helical" evidence="1">
    <location>
        <begin position="6"/>
        <end position="26"/>
    </location>
</feature>